<accession>A0A7W7EZR1</accession>
<keyword evidence="3" id="KW-1185">Reference proteome</keyword>
<comment type="caution">
    <text evidence="2">The sequence shown here is derived from an EMBL/GenBank/DDBJ whole genome shotgun (WGS) entry which is preliminary data.</text>
</comment>
<protein>
    <recommendedName>
        <fullName evidence="4">Lipoprotein</fullName>
    </recommendedName>
</protein>
<dbReference type="Proteomes" id="UP000574769">
    <property type="component" value="Unassembled WGS sequence"/>
</dbReference>
<evidence type="ECO:0008006" key="4">
    <source>
        <dbReference type="Google" id="ProtNLM"/>
    </source>
</evidence>
<evidence type="ECO:0000313" key="2">
    <source>
        <dbReference type="EMBL" id="MBB4619399.1"/>
    </source>
</evidence>
<name>A0A7W7EZR1_9SPHN</name>
<feature type="chain" id="PRO_5030601205" description="Lipoprotein" evidence="1">
    <location>
        <begin position="25"/>
        <end position="118"/>
    </location>
</feature>
<evidence type="ECO:0000256" key="1">
    <source>
        <dbReference type="SAM" id="SignalP"/>
    </source>
</evidence>
<keyword evidence="1" id="KW-0732">Signal</keyword>
<feature type="signal peptide" evidence="1">
    <location>
        <begin position="1"/>
        <end position="24"/>
    </location>
</feature>
<proteinExistence type="predicted"/>
<dbReference type="AlphaFoldDB" id="A0A7W7EZR1"/>
<dbReference type="PROSITE" id="PS51257">
    <property type="entry name" value="PROKAR_LIPOPROTEIN"/>
    <property type="match status" value="1"/>
</dbReference>
<evidence type="ECO:0000313" key="3">
    <source>
        <dbReference type="Proteomes" id="UP000574769"/>
    </source>
</evidence>
<sequence length="118" mass="12482">MTRLLVPAAALLMLGACGSPRQDAAVATNTVSVPEGDYVAKIRALPPGQQNGVFLRAVRDSGRDCQDVTQAQEVGSINNAPTWAVTCDKRTRWLVAINADGIAIVTDPSELPRTQPKG</sequence>
<reference evidence="2 3" key="1">
    <citation type="submission" date="2020-08" db="EMBL/GenBank/DDBJ databases">
        <title>Genomic Encyclopedia of Type Strains, Phase IV (KMG-IV): sequencing the most valuable type-strain genomes for metagenomic binning, comparative biology and taxonomic classification.</title>
        <authorList>
            <person name="Goeker M."/>
        </authorList>
    </citation>
    <scope>NUCLEOTIDE SEQUENCE [LARGE SCALE GENOMIC DNA]</scope>
    <source>
        <strain evidence="2 3">DSM 15867</strain>
    </source>
</reference>
<gene>
    <name evidence="2" type="ORF">GGQ96_003552</name>
</gene>
<organism evidence="2 3">
    <name type="scientific">Sphingomonas abaci</name>
    <dbReference type="NCBI Taxonomy" id="237611"/>
    <lineage>
        <taxon>Bacteria</taxon>
        <taxon>Pseudomonadati</taxon>
        <taxon>Pseudomonadota</taxon>
        <taxon>Alphaproteobacteria</taxon>
        <taxon>Sphingomonadales</taxon>
        <taxon>Sphingomonadaceae</taxon>
        <taxon>Sphingomonas</taxon>
    </lineage>
</organism>
<dbReference type="EMBL" id="JACHNY010000009">
    <property type="protein sequence ID" value="MBB4619399.1"/>
    <property type="molecule type" value="Genomic_DNA"/>
</dbReference>
<dbReference type="RefSeq" id="WP_184116716.1">
    <property type="nucleotide sequence ID" value="NZ_JACHNY010000009.1"/>
</dbReference>